<dbReference type="GO" id="GO:0001405">
    <property type="term" value="C:PAM complex, Tim23 associated import motor"/>
    <property type="evidence" value="ECO:0007669"/>
    <property type="project" value="TreeGrafter"/>
</dbReference>
<keyword evidence="3" id="KW-0496">Mitochondrion</keyword>
<evidence type="ECO:0000256" key="2">
    <source>
        <dbReference type="ARBA" id="ARBA00023186"/>
    </source>
</evidence>
<protein>
    <recommendedName>
        <fullName evidence="3">GrpE protein homolog</fullName>
    </recommendedName>
</protein>
<dbReference type="EMBL" id="KT984546">
    <property type="protein sequence ID" value="ANM86766.1"/>
    <property type="molecule type" value="mRNA"/>
</dbReference>
<evidence type="ECO:0000256" key="1">
    <source>
        <dbReference type="ARBA" id="ARBA00009054"/>
    </source>
</evidence>
<organism evidence="7">
    <name type="scientific">Stygiella incarcerata</name>
    <dbReference type="NCBI Taxonomy" id="1712417"/>
    <lineage>
        <taxon>Eukaryota</taxon>
        <taxon>Discoba</taxon>
        <taxon>Jakobida</taxon>
        <taxon>Andalucina</taxon>
        <taxon>Stygiellidae</taxon>
        <taxon>Stygiella</taxon>
    </lineage>
</organism>
<dbReference type="SUPFAM" id="SSF51064">
    <property type="entry name" value="Head domain of nucleotide exchange factor GrpE"/>
    <property type="match status" value="1"/>
</dbReference>
<dbReference type="PROSITE" id="PS01071">
    <property type="entry name" value="GRPE"/>
    <property type="match status" value="1"/>
</dbReference>
<proteinExistence type="evidence at transcript level"/>
<reference evidence="7" key="1">
    <citation type="journal article" date="2016" name="Mol. Biol. Evol.">
        <title>Novel hydrogenosomes in the microaerophilic jakobid Stygiella incarcerata.</title>
        <authorList>
            <person name="Leger M.M."/>
            <person name="Eme L."/>
            <person name="Hug L.A."/>
            <person name="Roger A.J."/>
        </authorList>
    </citation>
    <scope>NUCLEOTIDE SEQUENCE</scope>
</reference>
<dbReference type="GO" id="GO:0000774">
    <property type="term" value="F:adenyl-nucleotide exchange factor activity"/>
    <property type="evidence" value="ECO:0007669"/>
    <property type="project" value="InterPro"/>
</dbReference>
<dbReference type="GO" id="GO:0006457">
    <property type="term" value="P:protein folding"/>
    <property type="evidence" value="ECO:0007669"/>
    <property type="project" value="InterPro"/>
</dbReference>
<dbReference type="HAMAP" id="MF_01151">
    <property type="entry name" value="GrpE"/>
    <property type="match status" value="1"/>
</dbReference>
<dbReference type="PRINTS" id="PR00773">
    <property type="entry name" value="GRPEPROTEIN"/>
</dbReference>
<evidence type="ECO:0000256" key="4">
    <source>
        <dbReference type="RuleBase" id="RU004478"/>
    </source>
</evidence>
<dbReference type="PANTHER" id="PTHR21237:SF23">
    <property type="entry name" value="GRPE PROTEIN HOMOLOG, MITOCHONDRIAL"/>
    <property type="match status" value="1"/>
</dbReference>
<comment type="function">
    <text evidence="3">Essential component of the PAM complex, a complex required for the translocation of transit peptide-containing proteins from the inner membrane into the mitochondrial matrix in an ATP-dependent manner.</text>
</comment>
<evidence type="ECO:0000256" key="5">
    <source>
        <dbReference type="SAM" id="Coils"/>
    </source>
</evidence>
<dbReference type="InterPro" id="IPR009012">
    <property type="entry name" value="GrpE_head"/>
</dbReference>
<comment type="similarity">
    <text evidence="1 4">Belongs to the GrpE family.</text>
</comment>
<evidence type="ECO:0000256" key="3">
    <source>
        <dbReference type="RuleBase" id="RU000640"/>
    </source>
</evidence>
<dbReference type="AlphaFoldDB" id="A0A192ZJ80"/>
<dbReference type="PANTHER" id="PTHR21237">
    <property type="entry name" value="GRPE PROTEIN"/>
    <property type="match status" value="1"/>
</dbReference>
<dbReference type="InterPro" id="IPR000740">
    <property type="entry name" value="GrpE"/>
</dbReference>
<dbReference type="Gene3D" id="3.90.20.20">
    <property type="match status" value="1"/>
</dbReference>
<dbReference type="InterPro" id="IPR013805">
    <property type="entry name" value="GrpE_CC"/>
</dbReference>
<keyword evidence="2 3" id="KW-0143">Chaperone</keyword>
<accession>A0A192ZJ80</accession>
<gene>
    <name evidence="7" type="primary">MGE1</name>
</gene>
<dbReference type="GO" id="GO:0042803">
    <property type="term" value="F:protein homodimerization activity"/>
    <property type="evidence" value="ECO:0007669"/>
    <property type="project" value="InterPro"/>
</dbReference>
<dbReference type="SUPFAM" id="SSF58014">
    <property type="entry name" value="Coiled-coil domain of nucleotide exchange factor GrpE"/>
    <property type="match status" value="1"/>
</dbReference>
<feature type="compositionally biased region" description="Acidic residues" evidence="6">
    <location>
        <begin position="52"/>
        <end position="62"/>
    </location>
</feature>
<dbReference type="Pfam" id="PF01025">
    <property type="entry name" value="GrpE"/>
    <property type="match status" value="1"/>
</dbReference>
<name>A0A192ZJ80_9EUKA</name>
<evidence type="ECO:0000256" key="6">
    <source>
        <dbReference type="SAM" id="MobiDB-lite"/>
    </source>
</evidence>
<feature type="coiled-coil region" evidence="5">
    <location>
        <begin position="62"/>
        <end position="100"/>
    </location>
</feature>
<dbReference type="CDD" id="cd00446">
    <property type="entry name" value="GrpE"/>
    <property type="match status" value="1"/>
</dbReference>
<dbReference type="GO" id="GO:0051087">
    <property type="term" value="F:protein-folding chaperone binding"/>
    <property type="evidence" value="ECO:0007669"/>
    <property type="project" value="InterPro"/>
</dbReference>
<dbReference type="GO" id="GO:0030150">
    <property type="term" value="P:protein import into mitochondrial matrix"/>
    <property type="evidence" value="ECO:0007669"/>
    <property type="project" value="TreeGrafter"/>
</dbReference>
<dbReference type="Gene3D" id="2.30.22.10">
    <property type="entry name" value="Head domain of nucleotide exchange factor GrpE"/>
    <property type="match status" value="1"/>
</dbReference>
<keyword evidence="5" id="KW-0175">Coiled coil</keyword>
<feature type="region of interest" description="Disordered" evidence="6">
    <location>
        <begin position="32"/>
        <end position="62"/>
    </location>
</feature>
<comment type="subcellular location">
    <subcellularLocation>
        <location evidence="3">Mitochondrion matrix</location>
    </subcellularLocation>
</comment>
<evidence type="ECO:0000313" key="7">
    <source>
        <dbReference type="EMBL" id="ANM86766.1"/>
    </source>
</evidence>
<dbReference type="GO" id="GO:0051082">
    <property type="term" value="F:unfolded protein binding"/>
    <property type="evidence" value="ECO:0007669"/>
    <property type="project" value="TreeGrafter"/>
</dbReference>
<sequence length="235" mass="25818">MSLIQSLSFGPLGALWRAPVSANGLKWLSENVSQSGGEEERGMDGDGNVVEESADDSNDLTEEDIVKRLEATEKESAQYKEKYVRALAEMENVRARARTDVENSHRYGIRKFALSLLEVADNLSRALGSVPEDIESLSPDQSRSRLAALVEGVKLTEGVLQRSFKQFKVVRFDSLGEVFNPQLHDAVFQSVCPDIDAGKVFHVVKEGYMLQDRVLRPAQVGVSSGDGTKGSETEV</sequence>